<organism evidence="1 3">
    <name type="scientific">Morganella morganii</name>
    <name type="common">Proteus morganii</name>
    <dbReference type="NCBI Taxonomy" id="582"/>
    <lineage>
        <taxon>Bacteria</taxon>
        <taxon>Pseudomonadati</taxon>
        <taxon>Pseudomonadota</taxon>
        <taxon>Gammaproteobacteria</taxon>
        <taxon>Enterobacterales</taxon>
        <taxon>Morganellaceae</taxon>
        <taxon>Morganella</taxon>
    </lineage>
</organism>
<gene>
    <name evidence="1" type="ORF">AM380_16995</name>
    <name evidence="2" type="ORF">AM380_17065</name>
</gene>
<name>A0AAU8ZQB1_MORMO</name>
<evidence type="ECO:0000313" key="3">
    <source>
        <dbReference type="Proteomes" id="UP000244682"/>
    </source>
</evidence>
<dbReference type="EMBL" id="CP028956">
    <property type="protein sequence ID" value="AWC95213.1"/>
    <property type="molecule type" value="Genomic_DNA"/>
</dbReference>
<sequence>MKGTNKIKRTSMAITATRKLKLERAAIDLSKKVNTTISWTYIVNFMIDNYTKNACDDLEEAVNETMEEQERLQQEYLKSLLDE</sequence>
<dbReference type="Proteomes" id="UP000244682">
    <property type="component" value="Chromosome"/>
</dbReference>
<reference evidence="1 3" key="1">
    <citation type="submission" date="2018-04" db="EMBL/GenBank/DDBJ databases">
        <title>Whole genome sequencing of Morganella morganii AR_0133.</title>
        <authorList>
            <person name="Conlan S."/>
            <person name="Thomas P.J."/>
            <person name="Mullikin J."/>
            <person name="Frank K.M."/>
            <person name="Segre J.A."/>
        </authorList>
    </citation>
    <scope>NUCLEOTIDE SEQUENCE [LARGE SCALE GENOMIC DNA]</scope>
    <source>
        <strain evidence="1 3">AR_0133</strain>
    </source>
</reference>
<dbReference type="EMBL" id="CP028956">
    <property type="protein sequence ID" value="AWC95226.1"/>
    <property type="molecule type" value="Genomic_DNA"/>
</dbReference>
<accession>A0AAU8ZQB1</accession>
<evidence type="ECO:0000313" key="1">
    <source>
        <dbReference type="EMBL" id="AWC95213.1"/>
    </source>
</evidence>
<evidence type="ECO:0008006" key="4">
    <source>
        <dbReference type="Google" id="ProtNLM"/>
    </source>
</evidence>
<proteinExistence type="predicted"/>
<evidence type="ECO:0000313" key="2">
    <source>
        <dbReference type="EMBL" id="AWC95226.1"/>
    </source>
</evidence>
<protein>
    <recommendedName>
        <fullName evidence="4">CopG family transcriptional regulator</fullName>
    </recommendedName>
</protein>
<dbReference type="AlphaFoldDB" id="A0AAU8ZQB1"/>